<organism evidence="2 3">
    <name type="scientific">Lymnaea stagnalis</name>
    <name type="common">Great pond snail</name>
    <name type="synonym">Helix stagnalis</name>
    <dbReference type="NCBI Taxonomy" id="6523"/>
    <lineage>
        <taxon>Eukaryota</taxon>
        <taxon>Metazoa</taxon>
        <taxon>Spiralia</taxon>
        <taxon>Lophotrochozoa</taxon>
        <taxon>Mollusca</taxon>
        <taxon>Gastropoda</taxon>
        <taxon>Heterobranchia</taxon>
        <taxon>Euthyneura</taxon>
        <taxon>Panpulmonata</taxon>
        <taxon>Hygrophila</taxon>
        <taxon>Lymnaeoidea</taxon>
        <taxon>Lymnaeidae</taxon>
        <taxon>Lymnaea</taxon>
    </lineage>
</organism>
<keyword evidence="1" id="KW-1133">Transmembrane helix</keyword>
<dbReference type="AlphaFoldDB" id="A0AAV2H191"/>
<evidence type="ECO:0000313" key="2">
    <source>
        <dbReference type="EMBL" id="CAL1527427.1"/>
    </source>
</evidence>
<keyword evidence="1" id="KW-0812">Transmembrane</keyword>
<feature type="transmembrane region" description="Helical" evidence="1">
    <location>
        <begin position="244"/>
        <end position="270"/>
    </location>
</feature>
<dbReference type="Proteomes" id="UP001497497">
    <property type="component" value="Unassembled WGS sequence"/>
</dbReference>
<accession>A0AAV2H191</accession>
<reference evidence="2 3" key="1">
    <citation type="submission" date="2024-04" db="EMBL/GenBank/DDBJ databases">
        <authorList>
            <consortium name="Genoscope - CEA"/>
            <person name="William W."/>
        </authorList>
    </citation>
    <scope>NUCLEOTIDE SEQUENCE [LARGE SCALE GENOMIC DNA]</scope>
</reference>
<dbReference type="EMBL" id="CAXITT010000017">
    <property type="protein sequence ID" value="CAL1527427.1"/>
    <property type="molecule type" value="Genomic_DNA"/>
</dbReference>
<evidence type="ECO:0000256" key="1">
    <source>
        <dbReference type="SAM" id="Phobius"/>
    </source>
</evidence>
<keyword evidence="1" id="KW-0472">Membrane</keyword>
<sequence>MAPSRLPLLILLLKRQLFLYLFILIIICGQSSQATLKQANCSIENPQISFNNDSIILQYTAYFSKPMSNYNMVFAIFDIVTHTETERISQNLLSDCEGSSKEVFSCEKIANNKVKFSLILKPEKKYKKAKVNITLKIDKKEDCINDTELPEKFDNPGVLVDIRENTCSTNDFRANFRDMNVTFELENETTSTFCLIEITNNMIKFYDDGSLHIIIKYGESHNSTSSLLHSDLEHTTSSETLPSVIIEVVCFVSLLLAFLLGWYALCWFICRKTLMLCMYWYSFINVPIMIQPENCKNDSEMVPLMSQTVDPFNSRDELGAPSQDIIIDIEGKLDDTPQATEDIEDSTDSISSANESQDLLSILKFHDNNDLSKSGATNRIMEEEGNDLSRVTECDKTIDLSQVPIQGPSTEELRLRKIECKVKIPPHAKIKELVIKYSDNLATCDPHLKTIILKGTDENIKVSEDVLSPTDVLVRPGTE</sequence>
<comment type="caution">
    <text evidence="2">The sequence shown here is derived from an EMBL/GenBank/DDBJ whole genome shotgun (WGS) entry which is preliminary data.</text>
</comment>
<feature type="non-terminal residue" evidence="2">
    <location>
        <position position="479"/>
    </location>
</feature>
<keyword evidence="3" id="KW-1185">Reference proteome</keyword>
<gene>
    <name evidence="2" type="ORF">GSLYS_00001604001</name>
</gene>
<protein>
    <submittedName>
        <fullName evidence="2">Uncharacterized protein</fullName>
    </submittedName>
</protein>
<proteinExistence type="predicted"/>
<name>A0AAV2H191_LYMST</name>
<evidence type="ECO:0000313" key="3">
    <source>
        <dbReference type="Proteomes" id="UP001497497"/>
    </source>
</evidence>